<keyword evidence="4" id="KW-1185">Reference proteome</keyword>
<accession>A0ABS1NG32</accession>
<dbReference type="EMBL" id="JAERRF010000011">
    <property type="protein sequence ID" value="MBL1099033.1"/>
    <property type="molecule type" value="Genomic_DNA"/>
</dbReference>
<proteinExistence type="predicted"/>
<feature type="domain" description="NADP-dependent oxidoreductase" evidence="2">
    <location>
        <begin position="18"/>
        <end position="307"/>
    </location>
</feature>
<reference evidence="3 4" key="1">
    <citation type="submission" date="2021-01" db="EMBL/GenBank/DDBJ databases">
        <title>WGS of actinomycetes isolated from Thailand.</title>
        <authorList>
            <person name="Thawai C."/>
        </authorList>
    </citation>
    <scope>NUCLEOTIDE SEQUENCE [LARGE SCALE GENOMIC DNA]</scope>
    <source>
        <strain evidence="3 4">CA1R205</strain>
    </source>
</reference>
<evidence type="ECO:0000259" key="2">
    <source>
        <dbReference type="Pfam" id="PF00248"/>
    </source>
</evidence>
<dbReference type="InterPro" id="IPR036812">
    <property type="entry name" value="NAD(P)_OxRdtase_dom_sf"/>
</dbReference>
<dbReference type="SUPFAM" id="SSF51430">
    <property type="entry name" value="NAD(P)-linked oxidoreductase"/>
    <property type="match status" value="1"/>
</dbReference>
<dbReference type="PANTHER" id="PTHR43625:SF40">
    <property type="entry name" value="ALDO-KETO REDUCTASE YAKC [NADP(+)]"/>
    <property type="match status" value="1"/>
</dbReference>
<dbReference type="Gene3D" id="3.20.20.100">
    <property type="entry name" value="NADP-dependent oxidoreductase domain"/>
    <property type="match status" value="1"/>
</dbReference>
<dbReference type="Proteomes" id="UP000634229">
    <property type="component" value="Unassembled WGS sequence"/>
</dbReference>
<protein>
    <submittedName>
        <fullName evidence="3">Aldo/keto reductase</fullName>
    </submittedName>
</protein>
<organism evidence="3 4">
    <name type="scientific">Streptomyces coffeae</name>
    <dbReference type="NCBI Taxonomy" id="621382"/>
    <lineage>
        <taxon>Bacteria</taxon>
        <taxon>Bacillati</taxon>
        <taxon>Actinomycetota</taxon>
        <taxon>Actinomycetes</taxon>
        <taxon>Kitasatosporales</taxon>
        <taxon>Streptomycetaceae</taxon>
        <taxon>Streptomyces</taxon>
    </lineage>
</organism>
<comment type="caution">
    <text evidence="3">The sequence shown here is derived from an EMBL/GenBank/DDBJ whole genome shotgun (WGS) entry which is preliminary data.</text>
</comment>
<keyword evidence="1" id="KW-0560">Oxidoreductase</keyword>
<evidence type="ECO:0000313" key="4">
    <source>
        <dbReference type="Proteomes" id="UP000634229"/>
    </source>
</evidence>
<dbReference type="InterPro" id="IPR050791">
    <property type="entry name" value="Aldo-Keto_reductase"/>
</dbReference>
<dbReference type="InterPro" id="IPR023210">
    <property type="entry name" value="NADP_OxRdtase_dom"/>
</dbReference>
<dbReference type="CDD" id="cd19076">
    <property type="entry name" value="AKR_AKR13A_13D"/>
    <property type="match status" value="1"/>
</dbReference>
<dbReference type="PANTHER" id="PTHR43625">
    <property type="entry name" value="AFLATOXIN B1 ALDEHYDE REDUCTASE"/>
    <property type="match status" value="1"/>
</dbReference>
<gene>
    <name evidence="3" type="ORF">JK363_20655</name>
</gene>
<dbReference type="Pfam" id="PF00248">
    <property type="entry name" value="Aldo_ket_red"/>
    <property type="match status" value="1"/>
</dbReference>
<dbReference type="RefSeq" id="WP_201876444.1">
    <property type="nucleotide sequence ID" value="NZ_JAERRF010000011.1"/>
</dbReference>
<evidence type="ECO:0000313" key="3">
    <source>
        <dbReference type="EMBL" id="MBL1099033.1"/>
    </source>
</evidence>
<name>A0ABS1NG32_9ACTN</name>
<evidence type="ECO:0000256" key="1">
    <source>
        <dbReference type="ARBA" id="ARBA00023002"/>
    </source>
</evidence>
<sequence length="328" mass="35822">MTPLPARTLGSLNVSAQGLGCMGMSHTYGESDDQQSITTIHRALDLGVTLLDTSDYYGRGHNEELIGRALAGRRDQAVIATKFGFANRLGEQTRIRGDAAYVRQACDASLRRLGVDHIDLYYQHRVDPDVPIEETVGAMAELVRAGKVRFLGLSEAGVDTIRRAHAVHPVSALQSEWSLWTRNLEAEIAPVCRELGIGLVPFSPLGRGFLTGRISSLDALEEKDMRRGQPRFADGNLDRNLAIVERLRELAADKGVTAGQLALAWVQHRGEDVVPIPGTRRESYLRENLGALDIELSAEELTAIDAAAPAQEIAGNRYDDSSLRFVDG</sequence>